<dbReference type="EMBL" id="CP015118">
    <property type="protein sequence ID" value="ARN22240.1"/>
    <property type="molecule type" value="Genomic_DNA"/>
</dbReference>
<evidence type="ECO:0000313" key="8">
    <source>
        <dbReference type="Proteomes" id="UP000193427"/>
    </source>
</evidence>
<name>A0A1W6LDA9_9BURK</name>
<comment type="similarity">
    <text evidence="2">Belongs to the bacterial sugar transferase family.</text>
</comment>
<keyword evidence="3 7" id="KW-0808">Transferase</keyword>
<keyword evidence="4" id="KW-0812">Transmembrane</keyword>
<protein>
    <submittedName>
        <fullName evidence="7">Polyprenyl glycosylphosphotransferase</fullName>
    </submittedName>
</protein>
<keyword evidence="6" id="KW-0472">Membrane</keyword>
<evidence type="ECO:0000313" key="7">
    <source>
        <dbReference type="EMBL" id="ARN22240.1"/>
    </source>
</evidence>
<dbReference type="AlphaFoldDB" id="A0A1W6LDA9"/>
<proteinExistence type="inferred from homology"/>
<dbReference type="NCBIfam" id="TIGR03013">
    <property type="entry name" value="EpsB_2"/>
    <property type="match status" value="1"/>
</dbReference>
<evidence type="ECO:0000256" key="1">
    <source>
        <dbReference type="ARBA" id="ARBA00004141"/>
    </source>
</evidence>
<keyword evidence="8" id="KW-1185">Reference proteome</keyword>
<evidence type="ECO:0000256" key="6">
    <source>
        <dbReference type="ARBA" id="ARBA00023136"/>
    </source>
</evidence>
<evidence type="ECO:0000256" key="2">
    <source>
        <dbReference type="ARBA" id="ARBA00006464"/>
    </source>
</evidence>
<dbReference type="InterPro" id="IPR017475">
    <property type="entry name" value="EPS_sugar_tfrase"/>
</dbReference>
<dbReference type="Pfam" id="PF02397">
    <property type="entry name" value="Bac_transf"/>
    <property type="match status" value="1"/>
</dbReference>
<evidence type="ECO:0000256" key="3">
    <source>
        <dbReference type="ARBA" id="ARBA00022679"/>
    </source>
</evidence>
<evidence type="ECO:0000256" key="5">
    <source>
        <dbReference type="ARBA" id="ARBA00022989"/>
    </source>
</evidence>
<dbReference type="STRING" id="946333.A4W93_21355"/>
<evidence type="ECO:0000256" key="4">
    <source>
        <dbReference type="ARBA" id="ARBA00022692"/>
    </source>
</evidence>
<dbReference type="OrthoDB" id="9808602at2"/>
<dbReference type="InterPro" id="IPR017464">
    <property type="entry name" value="Sugar_tfrase_EpsB_2"/>
</dbReference>
<reference evidence="7 8" key="1">
    <citation type="submission" date="2016-04" db="EMBL/GenBank/DDBJ databases">
        <title>Complete genome sequence of natural rubber-degrading, novel Gram-negative bacterium, Rhizobacter gummiphilus strain NS21.</title>
        <authorList>
            <person name="Tabata M."/>
            <person name="Kasai D."/>
            <person name="Fukuda M."/>
        </authorList>
    </citation>
    <scope>NUCLEOTIDE SEQUENCE [LARGE SCALE GENOMIC DNA]</scope>
    <source>
        <strain evidence="7 8">NS21</strain>
    </source>
</reference>
<dbReference type="GO" id="GO:0016020">
    <property type="term" value="C:membrane"/>
    <property type="evidence" value="ECO:0007669"/>
    <property type="project" value="UniProtKB-SubCell"/>
</dbReference>
<accession>A0A1W6LDA9</accession>
<dbReference type="GO" id="GO:0089702">
    <property type="term" value="F:undecaprenyl-phosphate glucose phosphotransferase activity"/>
    <property type="evidence" value="ECO:0007669"/>
    <property type="project" value="TreeGrafter"/>
</dbReference>
<gene>
    <name evidence="7" type="ORF">A4W93_21355</name>
</gene>
<dbReference type="RefSeq" id="WP_085752538.1">
    <property type="nucleotide sequence ID" value="NZ_BSPR01000006.1"/>
</dbReference>
<dbReference type="NCBIfam" id="TIGR03025">
    <property type="entry name" value="EPS_sugtrans"/>
    <property type="match status" value="1"/>
</dbReference>
<dbReference type="PANTHER" id="PTHR30576:SF21">
    <property type="entry name" value="UDP-GLUCOSE:UNDECAPRENYL-PHOSPHATE GLUCOSE-1-PHOSPHATE TRANSFERASE"/>
    <property type="match status" value="1"/>
</dbReference>
<keyword evidence="5" id="KW-1133">Transmembrane helix</keyword>
<dbReference type="Gene3D" id="3.40.50.720">
    <property type="entry name" value="NAD(P)-binding Rossmann-like Domain"/>
    <property type="match status" value="1"/>
</dbReference>
<organism evidence="7 8">
    <name type="scientific">Piscinibacter gummiphilus</name>
    <dbReference type="NCBI Taxonomy" id="946333"/>
    <lineage>
        <taxon>Bacteria</taxon>
        <taxon>Pseudomonadati</taxon>
        <taxon>Pseudomonadota</taxon>
        <taxon>Betaproteobacteria</taxon>
        <taxon>Burkholderiales</taxon>
        <taxon>Sphaerotilaceae</taxon>
        <taxon>Piscinibacter</taxon>
    </lineage>
</organism>
<dbReference type="Proteomes" id="UP000193427">
    <property type="component" value="Chromosome"/>
</dbReference>
<dbReference type="PANTHER" id="PTHR30576">
    <property type="entry name" value="COLANIC BIOSYNTHESIS UDP-GLUCOSE LIPID CARRIER TRANSFERASE"/>
    <property type="match status" value="1"/>
</dbReference>
<sequence length="467" mass="51437">MLKVFQLHVSIATFAGMIADGLLCFFAVLMAASSLHLVPGSSAQAALTTPHIFLFASGFAMVMSLLYAFVGLYRPTPIAFGAMLRRTLVALLVGGYLTYLVLNQLAQREYAEQLMLSVVLYLLVGLVVVRGALFAMRRLATTPRVLIVGTGPEAQSVATDLMTLKRVERDVVGFFATDPEAAQSGTMRGHPVFAGDQSIEDIVDANQVDEIIVAVREQRGGGVPMDQLLACRIRGIPVLDLAGFYERAKSEVPIDSLKASWLVYGHGFVQGRARKIAKRTFDIVSSSVLLLIASPIMLFTMLAIKLDSKGPVLYSQERVGLGGKGFMCLKFRSMRTDAEKDGKAVWAQKNDTRVTRVGAFIRKTRIDELPQLISVLKGEMSMVGPRPERPTFVKELKEVIPFYDVRHSIKPGVTGWAQVRYSYGASVDDARKKHQYDLYYVKNNSLLLDILVLIETVSVVLFREGAH</sequence>
<dbReference type="GO" id="GO:0009242">
    <property type="term" value="P:colanic acid biosynthetic process"/>
    <property type="evidence" value="ECO:0007669"/>
    <property type="project" value="TreeGrafter"/>
</dbReference>
<comment type="subcellular location">
    <subcellularLocation>
        <location evidence="1">Membrane</location>
        <topology evidence="1">Multi-pass membrane protein</topology>
    </subcellularLocation>
</comment>
<dbReference type="InterPro" id="IPR003362">
    <property type="entry name" value="Bact_transf"/>
</dbReference>
<dbReference type="KEGG" id="rgu:A4W93_21355"/>